<protein>
    <recommendedName>
        <fullName evidence="3">Serine/threonine-protein kinase PBS1</fullName>
    </recommendedName>
</protein>
<gene>
    <name evidence="1" type="ORF">SASPL_154742</name>
</gene>
<dbReference type="EMBL" id="PNBA02000022">
    <property type="protein sequence ID" value="KAG6385859.1"/>
    <property type="molecule type" value="Genomic_DNA"/>
</dbReference>
<dbReference type="AlphaFoldDB" id="A0A8X8YZJ0"/>
<dbReference type="Proteomes" id="UP000298416">
    <property type="component" value="Unassembled WGS sequence"/>
</dbReference>
<evidence type="ECO:0008006" key="3">
    <source>
        <dbReference type="Google" id="ProtNLM"/>
    </source>
</evidence>
<evidence type="ECO:0000313" key="1">
    <source>
        <dbReference type="EMBL" id="KAG6385859.1"/>
    </source>
</evidence>
<proteinExistence type="predicted"/>
<reference evidence="1" key="2">
    <citation type="submission" date="2020-08" db="EMBL/GenBank/DDBJ databases">
        <title>Plant Genome Project.</title>
        <authorList>
            <person name="Zhang R.-G."/>
        </authorList>
    </citation>
    <scope>NUCLEOTIDE SEQUENCE</scope>
    <source>
        <strain evidence="1">Huo1</strain>
        <tissue evidence="1">Leaf</tissue>
    </source>
</reference>
<comment type="caution">
    <text evidence="1">The sequence shown here is derived from an EMBL/GenBank/DDBJ whole genome shotgun (WGS) entry which is preliminary data.</text>
</comment>
<reference evidence="1" key="1">
    <citation type="submission" date="2018-01" db="EMBL/GenBank/DDBJ databases">
        <authorList>
            <person name="Mao J.F."/>
        </authorList>
    </citation>
    <scope>NUCLEOTIDE SEQUENCE</scope>
    <source>
        <strain evidence="1">Huo1</strain>
        <tissue evidence="1">Leaf</tissue>
    </source>
</reference>
<organism evidence="1">
    <name type="scientific">Salvia splendens</name>
    <name type="common">Scarlet sage</name>
    <dbReference type="NCBI Taxonomy" id="180675"/>
    <lineage>
        <taxon>Eukaryota</taxon>
        <taxon>Viridiplantae</taxon>
        <taxon>Streptophyta</taxon>
        <taxon>Embryophyta</taxon>
        <taxon>Tracheophyta</taxon>
        <taxon>Spermatophyta</taxon>
        <taxon>Magnoliopsida</taxon>
        <taxon>eudicotyledons</taxon>
        <taxon>Gunneridae</taxon>
        <taxon>Pentapetalae</taxon>
        <taxon>asterids</taxon>
        <taxon>lamiids</taxon>
        <taxon>Lamiales</taxon>
        <taxon>Lamiaceae</taxon>
        <taxon>Nepetoideae</taxon>
        <taxon>Mentheae</taxon>
        <taxon>Salviinae</taxon>
        <taxon>Salvia</taxon>
        <taxon>Salvia subgen. Calosphace</taxon>
        <taxon>core Calosphace</taxon>
    </lineage>
</organism>
<sequence length="139" mass="15726">MLLGIIKRYLVLDLSQVAYDSIEDLPNDGMSFNAKISDLWLAELDPCGGNATLKMAIGAANEMAFLNASYSFYQRPGDHPYIRKLIRIMDEQRQGQYSFKAAARATQLTLRCLQQEPRNRPPMEEVAEVLEQISAMEKP</sequence>
<keyword evidence="2" id="KW-1185">Reference proteome</keyword>
<name>A0A8X8YZJ0_SALSN</name>
<evidence type="ECO:0000313" key="2">
    <source>
        <dbReference type="Proteomes" id="UP000298416"/>
    </source>
</evidence>
<accession>A0A8X8YZJ0</accession>
<dbReference type="Gene3D" id="1.10.510.10">
    <property type="entry name" value="Transferase(Phosphotransferase) domain 1"/>
    <property type="match status" value="1"/>
</dbReference>
<dbReference type="InterPro" id="IPR050823">
    <property type="entry name" value="Plant_Ser_Thr_Prot_Kinase"/>
</dbReference>
<dbReference type="PANTHER" id="PTHR45621">
    <property type="entry name" value="OS01G0588500 PROTEIN-RELATED"/>
    <property type="match status" value="1"/>
</dbReference>